<keyword evidence="8 14" id="KW-0238">DNA-binding</keyword>
<dbReference type="FunFam" id="1.10.532.10:FF:000005">
    <property type="entry name" value="Signal transducer and activator of transcription"/>
    <property type="match status" value="1"/>
</dbReference>
<dbReference type="Pfam" id="PF02865">
    <property type="entry name" value="STAT_int"/>
    <property type="match status" value="1"/>
</dbReference>
<accession>A0A3F2Z0K5</accession>
<comment type="subunit">
    <text evidence="12">Forms a homodimer or a heterodimer with a related family member.</text>
</comment>
<dbReference type="SUPFAM" id="SSF47655">
    <property type="entry name" value="STAT"/>
    <property type="match status" value="1"/>
</dbReference>
<evidence type="ECO:0000313" key="19">
    <source>
        <dbReference type="Proteomes" id="UP000075920"/>
    </source>
</evidence>
<dbReference type="EnsemblMetazoa" id="AMIN005063-RB">
    <property type="protein sequence ID" value="AMIN005063-PB"/>
    <property type="gene ID" value="AMIN005063"/>
</dbReference>
<reference evidence="19" key="1">
    <citation type="submission" date="2013-03" db="EMBL/GenBank/DDBJ databases">
        <title>The Genome Sequence of Anopheles minimus MINIMUS1.</title>
        <authorList>
            <consortium name="The Broad Institute Genomics Platform"/>
            <person name="Neafsey D.E."/>
            <person name="Walton C."/>
            <person name="Walker B."/>
            <person name="Young S.K."/>
            <person name="Zeng Q."/>
            <person name="Gargeya S."/>
            <person name="Fitzgerald M."/>
            <person name="Haas B."/>
            <person name="Abouelleil A."/>
            <person name="Allen A.W."/>
            <person name="Alvarado L."/>
            <person name="Arachchi H.M."/>
            <person name="Berlin A.M."/>
            <person name="Chapman S.B."/>
            <person name="Gainer-Dewar J."/>
            <person name="Goldberg J."/>
            <person name="Griggs A."/>
            <person name="Gujja S."/>
            <person name="Hansen M."/>
            <person name="Howarth C."/>
            <person name="Imamovic A."/>
            <person name="Ireland A."/>
            <person name="Larimer J."/>
            <person name="McCowan C."/>
            <person name="Murphy C."/>
            <person name="Pearson M."/>
            <person name="Poon T.W."/>
            <person name="Priest M."/>
            <person name="Roberts A."/>
            <person name="Saif S."/>
            <person name="Shea T."/>
            <person name="Sisk P."/>
            <person name="Sykes S."/>
            <person name="Wortman J."/>
            <person name="Nusbaum C."/>
            <person name="Birren B."/>
        </authorList>
    </citation>
    <scope>NUCLEOTIDE SEQUENCE [LARGE SCALE GENOMIC DNA]</scope>
    <source>
        <strain evidence="19">MINIMUS1</strain>
    </source>
</reference>
<dbReference type="PANTHER" id="PTHR11801">
    <property type="entry name" value="SIGNAL TRANSDUCER AND ACTIVATOR OF TRANSCRIPTION"/>
    <property type="match status" value="1"/>
</dbReference>
<keyword evidence="6 13" id="KW-0727">SH2 domain</keyword>
<dbReference type="Pfam" id="PF21354">
    <property type="entry name" value="STAT_linker"/>
    <property type="match status" value="1"/>
</dbReference>
<dbReference type="Gene3D" id="1.10.532.10">
    <property type="entry name" value="STAT transcription factor, N-terminal domain"/>
    <property type="match status" value="1"/>
</dbReference>
<dbReference type="PROSITE" id="PS50001">
    <property type="entry name" value="SH2"/>
    <property type="match status" value="1"/>
</dbReference>
<dbReference type="InterPro" id="IPR000980">
    <property type="entry name" value="SH2"/>
</dbReference>
<dbReference type="InterPro" id="IPR012345">
    <property type="entry name" value="STAT_TF_DNA-bd_N"/>
</dbReference>
<comment type="subcellular location">
    <subcellularLocation>
        <location evidence="2 14">Cytoplasm</location>
    </subcellularLocation>
    <subcellularLocation>
        <location evidence="1 14">Nucleus</location>
    </subcellularLocation>
</comment>
<dbReference type="InterPro" id="IPR036860">
    <property type="entry name" value="SH2_dom_sf"/>
</dbReference>
<dbReference type="AlphaFoldDB" id="A0A3F2Z0K5"/>
<evidence type="ECO:0000256" key="7">
    <source>
        <dbReference type="ARBA" id="ARBA00023015"/>
    </source>
</evidence>
<dbReference type="SMART" id="SM00252">
    <property type="entry name" value="SH2"/>
    <property type="match status" value="1"/>
</dbReference>
<keyword evidence="11 14" id="KW-0539">Nucleus</keyword>
<organism evidence="18 19">
    <name type="scientific">Anopheles minimus</name>
    <dbReference type="NCBI Taxonomy" id="112268"/>
    <lineage>
        <taxon>Eukaryota</taxon>
        <taxon>Metazoa</taxon>
        <taxon>Ecdysozoa</taxon>
        <taxon>Arthropoda</taxon>
        <taxon>Hexapoda</taxon>
        <taxon>Insecta</taxon>
        <taxon>Pterygota</taxon>
        <taxon>Neoptera</taxon>
        <taxon>Endopterygota</taxon>
        <taxon>Diptera</taxon>
        <taxon>Nematocera</taxon>
        <taxon>Culicoidea</taxon>
        <taxon>Culicidae</taxon>
        <taxon>Anophelinae</taxon>
        <taxon>Anopheles</taxon>
    </lineage>
</organism>
<evidence type="ECO:0000256" key="4">
    <source>
        <dbReference type="ARBA" id="ARBA00022490"/>
    </source>
</evidence>
<dbReference type="InterPro" id="IPR013800">
    <property type="entry name" value="STAT_TF_alpha"/>
</dbReference>
<evidence type="ECO:0000256" key="15">
    <source>
        <dbReference type="SAM" id="Coils"/>
    </source>
</evidence>
<evidence type="ECO:0000256" key="1">
    <source>
        <dbReference type="ARBA" id="ARBA00004123"/>
    </source>
</evidence>
<dbReference type="VEuPathDB" id="VectorBase:AMIN005063"/>
<protein>
    <recommendedName>
        <fullName evidence="14">Signal transducer and activator of transcription</fullName>
    </recommendedName>
</protein>
<comment type="similarity">
    <text evidence="3 14">Belongs to the transcription factor STAT family.</text>
</comment>
<dbReference type="FunFam" id="3.30.505.10:FF:000048">
    <property type="entry name" value="Signal transducer and transcription activator 6"/>
    <property type="match status" value="1"/>
</dbReference>
<dbReference type="SUPFAM" id="SSF49417">
    <property type="entry name" value="p53-like transcription factors"/>
    <property type="match status" value="1"/>
</dbReference>
<evidence type="ECO:0000256" key="8">
    <source>
        <dbReference type="ARBA" id="ARBA00023125"/>
    </source>
</evidence>
<dbReference type="InterPro" id="IPR013799">
    <property type="entry name" value="STAT_TF_prot_interaction"/>
</dbReference>
<feature type="coiled-coil region" evidence="15">
    <location>
        <begin position="143"/>
        <end position="184"/>
    </location>
</feature>
<reference evidence="18" key="2">
    <citation type="submission" date="2020-05" db="UniProtKB">
        <authorList>
            <consortium name="EnsemblMetazoa"/>
        </authorList>
    </citation>
    <scope>IDENTIFICATION</scope>
    <source>
        <strain evidence="18">MINIMUS1</strain>
    </source>
</reference>
<dbReference type="Gene3D" id="1.10.238.10">
    <property type="entry name" value="EF-hand"/>
    <property type="match status" value="1"/>
</dbReference>
<feature type="compositionally biased region" description="Polar residues" evidence="16">
    <location>
        <begin position="897"/>
        <end position="915"/>
    </location>
</feature>
<evidence type="ECO:0000256" key="2">
    <source>
        <dbReference type="ARBA" id="ARBA00004496"/>
    </source>
</evidence>
<keyword evidence="19" id="KW-1185">Reference proteome</keyword>
<keyword evidence="10 14" id="KW-0804">Transcription</keyword>
<dbReference type="InterPro" id="IPR048988">
    <property type="entry name" value="STAT_linker"/>
</dbReference>
<dbReference type="Proteomes" id="UP000075920">
    <property type="component" value="Unassembled WGS sequence"/>
</dbReference>
<feature type="region of interest" description="Disordered" evidence="16">
    <location>
        <begin position="873"/>
        <end position="945"/>
    </location>
</feature>
<keyword evidence="15" id="KW-0175">Coiled coil</keyword>
<feature type="compositionally biased region" description="Low complexity" evidence="16">
    <location>
        <begin position="785"/>
        <end position="798"/>
    </location>
</feature>
<dbReference type="CDD" id="cd09919">
    <property type="entry name" value="SH2_STAT_family"/>
    <property type="match status" value="1"/>
</dbReference>
<keyword evidence="5 14" id="KW-0597">Phosphoprotein</keyword>
<dbReference type="SUPFAM" id="SSF48092">
    <property type="entry name" value="Transcription factor STAT-4 N-domain"/>
    <property type="match status" value="1"/>
</dbReference>
<dbReference type="Pfam" id="PF02864">
    <property type="entry name" value="STAT_bind"/>
    <property type="match status" value="1"/>
</dbReference>
<evidence type="ECO:0000259" key="17">
    <source>
        <dbReference type="PROSITE" id="PS50001"/>
    </source>
</evidence>
<keyword evidence="9 14" id="KW-0010">Activator</keyword>
<dbReference type="InterPro" id="IPR001217">
    <property type="entry name" value="STAT"/>
</dbReference>
<dbReference type="STRING" id="112268.A0A3F2Z0K5"/>
<dbReference type="Pfam" id="PF00017">
    <property type="entry name" value="SH2"/>
    <property type="match status" value="1"/>
</dbReference>
<dbReference type="GO" id="GO:0005634">
    <property type="term" value="C:nucleus"/>
    <property type="evidence" value="ECO:0007669"/>
    <property type="project" value="UniProtKB-SubCell"/>
</dbReference>
<dbReference type="FunFam" id="1.10.238.10:FF:000029">
    <property type="entry name" value="Signal transducer and transcription activator 6"/>
    <property type="match status" value="1"/>
</dbReference>
<dbReference type="GO" id="GO:0001228">
    <property type="term" value="F:DNA-binding transcription activator activity, RNA polymerase II-specific"/>
    <property type="evidence" value="ECO:0007669"/>
    <property type="project" value="UniProtKB-ARBA"/>
</dbReference>
<evidence type="ECO:0000256" key="6">
    <source>
        <dbReference type="ARBA" id="ARBA00022999"/>
    </source>
</evidence>
<sequence length="975" mass="109836">MSLWARVNQLPQPILEQIRFIYGTNFPIEVRHYLADWIEERLLNAPVYTNDQEAVYEQDAANFLNQLIMELERTAINLPETNFTIKIRLNESARNFRQLFSHNPAQLYQHLMNCLHRERQCVAYPDECVNVQDPEVTEVFNAVQQLQIMVRTNENDNRNLMKEYEHLLLEVHELQKNRAQLETIENAEMRAHAHNQLAQHQKMVNDRLQLCTGKRLALVDGFRKTILITDEVQNKVLNKYLSQWKINQGFAGNGASMMSASNLDTIQAWCESLAEIIWSTKDQIRLAVKNKSKLHVEQEDVPDLLPQAMVDVTNLLKMLITNTFIIEKQPPQVMKTNTRFAATVRLLVGNTLNIKMVNPQVKVSIISEAQAQQTQQTNKASEQSCGEIMNNIGNLEYNETTKQLSVSFRNMQLKKIKRAEKKGTECVMDEKFALLFQSSFAVGHGDLVFSVWTISLPVVVIVHGNQEPQSWATITWDNAFADINRIPFQVPDKVIWNQLAEALNMKFRASTGRSLTAENMHFLCEKAFKTNLPFPVPNDLTIMWSQFCKEPIPDRSFTFWDWFYAAMKVTREHLRGPWMDGSIIGFIHKSKAEDYLLKCPRGTFLLRFSDSELGGITIAWVNEGNDGQPQILHIQPFTAKDFSTRSLSDRIRDFDDLFYLYPNKPKHEAFDRYTTPAGPPRNKNYIASEVRAVLMPGPTNNQMNSFPNTPSYNIQSPDASRDTPSSGFSMSCRTNASMPGGVQHRYASSFEPYVQSDGITQSVMMATGSTLSGLVRPPRALSVLSTSSNCSNSTTATTAHHHHHSLMEQQQPHHSHMSVLPAHSPGGGQNHHRPQHQHYDDTTSLSDCGLDGADHRMQQQQTLPSVPAAFAFTGIPFTDGGEQQNLPDGGTNPLKRTVTQQSSTSGMANSLPTTARRNDNGSEGMSSSSRTTSLSSTGTTGSTSTAMDFAGLATMDEINWLDMNNNSNWIGDGSS</sequence>
<evidence type="ECO:0000256" key="5">
    <source>
        <dbReference type="ARBA" id="ARBA00022553"/>
    </source>
</evidence>
<dbReference type="Gene3D" id="3.30.505.10">
    <property type="entry name" value="SH2 domain"/>
    <property type="match status" value="1"/>
</dbReference>
<dbReference type="FunFam" id="2.60.40.630:FF:000003">
    <property type="entry name" value="Signal transducer and transcription activator 6"/>
    <property type="match status" value="1"/>
</dbReference>
<keyword evidence="7 14" id="KW-0805">Transcription regulation</keyword>
<dbReference type="InterPro" id="IPR015988">
    <property type="entry name" value="STAT_TF_CC"/>
</dbReference>
<proteinExistence type="inferred from homology"/>
<dbReference type="InterPro" id="IPR036535">
    <property type="entry name" value="STAT_N_sf"/>
</dbReference>
<evidence type="ECO:0000256" key="16">
    <source>
        <dbReference type="SAM" id="MobiDB-lite"/>
    </source>
</evidence>
<evidence type="ECO:0000256" key="14">
    <source>
        <dbReference type="RuleBase" id="RU046415"/>
    </source>
</evidence>
<dbReference type="SMART" id="SM00964">
    <property type="entry name" value="STAT_int"/>
    <property type="match status" value="1"/>
</dbReference>
<evidence type="ECO:0000256" key="13">
    <source>
        <dbReference type="PROSITE-ProRule" id="PRU00191"/>
    </source>
</evidence>
<dbReference type="SUPFAM" id="SSF55550">
    <property type="entry name" value="SH2 domain"/>
    <property type="match status" value="1"/>
</dbReference>
<evidence type="ECO:0000313" key="18">
    <source>
        <dbReference type="EnsemblMetazoa" id="AMIN005063-PB"/>
    </source>
</evidence>
<dbReference type="GO" id="GO:0000977">
    <property type="term" value="F:RNA polymerase II transcription regulatory region sequence-specific DNA binding"/>
    <property type="evidence" value="ECO:0007669"/>
    <property type="project" value="UniProtKB-ARBA"/>
</dbReference>
<evidence type="ECO:0000256" key="3">
    <source>
        <dbReference type="ARBA" id="ARBA00005586"/>
    </source>
</evidence>
<feature type="compositionally biased region" description="Low complexity" evidence="16">
    <location>
        <begin position="921"/>
        <end position="945"/>
    </location>
</feature>
<evidence type="ECO:0000256" key="11">
    <source>
        <dbReference type="ARBA" id="ARBA00023242"/>
    </source>
</evidence>
<keyword evidence="4 14" id="KW-0963">Cytoplasm</keyword>
<feature type="domain" description="SH2" evidence="17">
    <location>
        <begin position="578"/>
        <end position="677"/>
    </location>
</feature>
<dbReference type="InterPro" id="IPR013801">
    <property type="entry name" value="STAT_TF_DNA-bd"/>
</dbReference>
<dbReference type="Pfam" id="PF01017">
    <property type="entry name" value="STAT_alpha"/>
    <property type="match status" value="1"/>
</dbReference>
<evidence type="ECO:0000256" key="10">
    <source>
        <dbReference type="ARBA" id="ARBA00023163"/>
    </source>
</evidence>
<evidence type="ECO:0000256" key="9">
    <source>
        <dbReference type="ARBA" id="ARBA00023159"/>
    </source>
</evidence>
<name>A0A3F2Z0K5_9DIPT</name>
<dbReference type="CDD" id="cd16855">
    <property type="entry name" value="STAT5_CCD"/>
    <property type="match status" value="1"/>
</dbReference>
<dbReference type="Gene3D" id="1.20.1050.20">
    <property type="entry name" value="STAT transcription factor, all-alpha domain"/>
    <property type="match status" value="1"/>
</dbReference>
<dbReference type="GO" id="GO:0005737">
    <property type="term" value="C:cytoplasm"/>
    <property type="evidence" value="ECO:0007669"/>
    <property type="project" value="UniProtKB-SubCell"/>
</dbReference>
<evidence type="ECO:0000256" key="12">
    <source>
        <dbReference type="ARBA" id="ARBA00064301"/>
    </source>
</evidence>
<feature type="region of interest" description="Disordered" evidence="16">
    <location>
        <begin position="785"/>
        <end position="844"/>
    </location>
</feature>
<dbReference type="InterPro" id="IPR008967">
    <property type="entry name" value="p53-like_TF_DNA-bd_sf"/>
</dbReference>
<dbReference type="GO" id="GO:0007166">
    <property type="term" value="P:cell surface receptor signaling pathway"/>
    <property type="evidence" value="ECO:0007669"/>
    <property type="project" value="UniProtKB-ARBA"/>
</dbReference>
<dbReference type="Gene3D" id="2.60.40.630">
    <property type="entry name" value="STAT transcription factor, DNA-binding domain"/>
    <property type="match status" value="1"/>
</dbReference>
<dbReference type="InterPro" id="IPR046994">
    <property type="entry name" value="STAT5_CC"/>
</dbReference>